<sequence>MEVGDGSLSDDDTVAISVNAAAGGTGAFQEDGGTVVMESENYDDNAARSDDSGEAWSKATSISGYVGEGYMIAPGSGAEDWVDAAELSYEIDFTNAGTYYTWMRRWATSSADNSAWVGLDGTIVGDGVTDRFDNYNGYYDQWYWRKHNTEVYISSGSHEFNVRRREGGYKIDRIILTTDDQYTPSGTGPPES</sequence>
<feature type="non-terminal residue" evidence="2">
    <location>
        <position position="192"/>
    </location>
</feature>
<dbReference type="InterPro" id="IPR041437">
    <property type="entry name" value="GH115_C"/>
</dbReference>
<dbReference type="Pfam" id="PF17829">
    <property type="entry name" value="GH115_C"/>
    <property type="match status" value="1"/>
</dbReference>
<organism evidence="2">
    <name type="scientific">marine sediment metagenome</name>
    <dbReference type="NCBI Taxonomy" id="412755"/>
    <lineage>
        <taxon>unclassified sequences</taxon>
        <taxon>metagenomes</taxon>
        <taxon>ecological metagenomes</taxon>
    </lineage>
</organism>
<protein>
    <recommendedName>
        <fullName evidence="1">Gylcosyl hydrolase 115 C-terminal domain-containing protein</fullName>
    </recommendedName>
</protein>
<dbReference type="AlphaFoldDB" id="X1ID24"/>
<evidence type="ECO:0000313" key="2">
    <source>
        <dbReference type="EMBL" id="GAH67175.1"/>
    </source>
</evidence>
<reference evidence="2" key="1">
    <citation type="journal article" date="2014" name="Front. Microbiol.">
        <title>High frequency of phylogenetically diverse reductive dehalogenase-homologous genes in deep subseafloor sedimentary metagenomes.</title>
        <authorList>
            <person name="Kawai M."/>
            <person name="Futagami T."/>
            <person name="Toyoda A."/>
            <person name="Takaki Y."/>
            <person name="Nishi S."/>
            <person name="Hori S."/>
            <person name="Arai W."/>
            <person name="Tsubouchi T."/>
            <person name="Morono Y."/>
            <person name="Uchiyama I."/>
            <person name="Ito T."/>
            <person name="Fujiyama A."/>
            <person name="Inagaki F."/>
            <person name="Takami H."/>
        </authorList>
    </citation>
    <scope>NUCLEOTIDE SEQUENCE</scope>
    <source>
        <strain evidence="2">Expedition CK06-06</strain>
    </source>
</reference>
<dbReference type="Gene3D" id="2.60.120.1620">
    <property type="match status" value="1"/>
</dbReference>
<comment type="caution">
    <text evidence="2">The sequence shown here is derived from an EMBL/GenBank/DDBJ whole genome shotgun (WGS) entry which is preliminary data.</text>
</comment>
<feature type="domain" description="Gylcosyl hydrolase 115 C-terminal" evidence="1">
    <location>
        <begin position="28"/>
        <end position="191"/>
    </location>
</feature>
<name>X1ID24_9ZZZZ</name>
<proteinExistence type="predicted"/>
<dbReference type="EMBL" id="BARU01030782">
    <property type="protein sequence ID" value="GAH67175.1"/>
    <property type="molecule type" value="Genomic_DNA"/>
</dbReference>
<gene>
    <name evidence="2" type="ORF">S03H2_48782</name>
</gene>
<accession>X1ID24</accession>
<evidence type="ECO:0000259" key="1">
    <source>
        <dbReference type="Pfam" id="PF17829"/>
    </source>
</evidence>